<dbReference type="PROSITE" id="PS00973">
    <property type="entry name" value="USP_2"/>
    <property type="match status" value="1"/>
</dbReference>
<evidence type="ECO:0000256" key="5">
    <source>
        <dbReference type="ARBA" id="ARBA00022801"/>
    </source>
</evidence>
<keyword evidence="5 7" id="KW-0378">Hydrolase</keyword>
<reference evidence="10 11" key="1">
    <citation type="journal article" date="2012" name="G3 (Bethesda)">
        <title>Pichia sorbitophila, an interspecies yeast hybrid reveals early steps of genome resolution following polyploidization.</title>
        <authorList>
            <person name="Leh Louis V."/>
            <person name="Despons L."/>
            <person name="Friedrich A."/>
            <person name="Martin T."/>
            <person name="Durrens P."/>
            <person name="Casaregola S."/>
            <person name="Neuveglise C."/>
            <person name="Fairhead C."/>
            <person name="Marck C."/>
            <person name="Cruz J.A."/>
            <person name="Straub M.L."/>
            <person name="Kugler V."/>
            <person name="Sacerdot C."/>
            <person name="Uzunov Z."/>
            <person name="Thierry A."/>
            <person name="Weiss S."/>
            <person name="Bleykasten C."/>
            <person name="De Montigny J."/>
            <person name="Jacques N."/>
            <person name="Jung P."/>
            <person name="Lemaire M."/>
            <person name="Mallet S."/>
            <person name="Morel G."/>
            <person name="Richard G.F."/>
            <person name="Sarkar A."/>
            <person name="Savel G."/>
            <person name="Schacherer J."/>
            <person name="Seret M.L."/>
            <person name="Talla E."/>
            <person name="Samson G."/>
            <person name="Jubin C."/>
            <person name="Poulain J."/>
            <person name="Vacherie B."/>
            <person name="Barbe V."/>
            <person name="Pelletier E."/>
            <person name="Sherman D.J."/>
            <person name="Westhof E."/>
            <person name="Weissenbach J."/>
            <person name="Baret P.V."/>
            <person name="Wincker P."/>
            <person name="Gaillardin C."/>
            <person name="Dujon B."/>
            <person name="Souciet J.L."/>
        </authorList>
    </citation>
    <scope>NUCLEOTIDE SEQUENCE [LARGE SCALE GENOMIC DNA]</scope>
    <source>
        <strain evidence="11">ATCC MYA-4447 / BCRC 22081 / CBS 7064 / NBRC 10061 / NRRL Y-12695</strain>
    </source>
</reference>
<keyword evidence="11" id="KW-1185">Reference proteome</keyword>
<comment type="similarity">
    <text evidence="2 7">Belongs to the peptidase C19 family.</text>
</comment>
<dbReference type="Gene3D" id="3.90.70.10">
    <property type="entry name" value="Cysteine proteinases"/>
    <property type="match status" value="1"/>
</dbReference>
<keyword evidence="4 7" id="KW-0833">Ubl conjugation pathway</keyword>
<dbReference type="InterPro" id="IPR018200">
    <property type="entry name" value="USP_CS"/>
</dbReference>
<dbReference type="HOGENOM" id="CLU_005922_1_0_1"/>
<dbReference type="eggNOG" id="KOG1868">
    <property type="taxonomic scope" value="Eukaryota"/>
</dbReference>
<dbReference type="InterPro" id="IPR001394">
    <property type="entry name" value="Peptidase_C19_UCH"/>
</dbReference>
<evidence type="ECO:0000256" key="4">
    <source>
        <dbReference type="ARBA" id="ARBA00022786"/>
    </source>
</evidence>
<keyword evidence="6 7" id="KW-0788">Thiol protease</keyword>
<dbReference type="OrthoDB" id="292964at2759"/>
<dbReference type="InterPro" id="IPR038765">
    <property type="entry name" value="Papain-like_cys_pep_sf"/>
</dbReference>
<organism evidence="10 11">
    <name type="scientific">Pichia sorbitophila (strain ATCC MYA-4447 / BCRC 22081 / CBS 7064 / NBRC 10061 / NRRL Y-12695)</name>
    <name type="common">Hybrid yeast</name>
    <dbReference type="NCBI Taxonomy" id="559304"/>
    <lineage>
        <taxon>Eukaryota</taxon>
        <taxon>Fungi</taxon>
        <taxon>Dikarya</taxon>
        <taxon>Ascomycota</taxon>
        <taxon>Saccharomycotina</taxon>
        <taxon>Pichiomycetes</taxon>
        <taxon>Debaryomycetaceae</taxon>
        <taxon>Millerozyma</taxon>
    </lineage>
</organism>
<dbReference type="SUPFAM" id="SSF52821">
    <property type="entry name" value="Rhodanese/Cell cycle control phosphatase"/>
    <property type="match status" value="1"/>
</dbReference>
<feature type="compositionally biased region" description="Polar residues" evidence="8">
    <location>
        <begin position="421"/>
        <end position="434"/>
    </location>
</feature>
<proteinExistence type="inferred from homology"/>
<evidence type="ECO:0000256" key="1">
    <source>
        <dbReference type="ARBA" id="ARBA00000707"/>
    </source>
</evidence>
<dbReference type="EC" id="3.4.19.12" evidence="7"/>
<dbReference type="PANTHER" id="PTHR21646">
    <property type="entry name" value="UBIQUITIN CARBOXYL-TERMINAL HYDROLASE"/>
    <property type="match status" value="1"/>
</dbReference>
<evidence type="ECO:0000313" key="10">
    <source>
        <dbReference type="EMBL" id="CCE86516.1"/>
    </source>
</evidence>
<evidence type="ECO:0000256" key="8">
    <source>
        <dbReference type="SAM" id="MobiDB-lite"/>
    </source>
</evidence>
<dbReference type="SUPFAM" id="SSF54001">
    <property type="entry name" value="Cysteine proteinases"/>
    <property type="match status" value="1"/>
</dbReference>
<dbReference type="InterPro" id="IPR050185">
    <property type="entry name" value="Ub_carboxyl-term_hydrolase"/>
</dbReference>
<dbReference type="PANTHER" id="PTHR21646:SF95">
    <property type="entry name" value="UBIQUITIN CARBOXYL-TERMINAL HYDROLASE 4-RELATED"/>
    <property type="match status" value="1"/>
</dbReference>
<dbReference type="OMA" id="NAWDCPK"/>
<protein>
    <recommendedName>
        <fullName evidence="7">Ubiquitin carboxyl-terminal hydrolase</fullName>
        <ecNumber evidence="7">3.4.19.12</ecNumber>
    </recommendedName>
</protein>
<dbReference type="PROSITE" id="PS00972">
    <property type="entry name" value="USP_1"/>
    <property type="match status" value="1"/>
</dbReference>
<dbReference type="InterPro" id="IPR036873">
    <property type="entry name" value="Rhodanese-like_dom_sf"/>
</dbReference>
<dbReference type="FunCoup" id="G8Y113">
    <property type="interactions" value="250"/>
</dbReference>
<dbReference type="AlphaFoldDB" id="G8Y113"/>
<dbReference type="PROSITE" id="PS50235">
    <property type="entry name" value="USP_3"/>
    <property type="match status" value="1"/>
</dbReference>
<dbReference type="CDD" id="cd02674">
    <property type="entry name" value="Peptidase_C19R"/>
    <property type="match status" value="1"/>
</dbReference>
<dbReference type="InParanoid" id="G8Y113"/>
<dbReference type="EMBL" id="FO082046">
    <property type="protein sequence ID" value="CCE86516.1"/>
    <property type="molecule type" value="Genomic_DNA"/>
</dbReference>
<gene>
    <name evidence="10" type="primary">Piso0_005011</name>
    <name evidence="10" type="ORF">GNLVRS01_PISO0N05931g</name>
</gene>
<evidence type="ECO:0000256" key="3">
    <source>
        <dbReference type="ARBA" id="ARBA00022670"/>
    </source>
</evidence>
<feature type="region of interest" description="Disordered" evidence="8">
    <location>
        <begin position="405"/>
        <end position="468"/>
    </location>
</feature>
<dbReference type="GO" id="GO:0004843">
    <property type="term" value="F:cysteine-type deubiquitinase activity"/>
    <property type="evidence" value="ECO:0007669"/>
    <property type="project" value="UniProtKB-UniRule"/>
</dbReference>
<comment type="catalytic activity">
    <reaction evidence="1 7">
        <text>Thiol-dependent hydrolysis of ester, thioester, amide, peptide and isopeptide bonds formed by the C-terminal Gly of ubiquitin (a 76-residue protein attached to proteins as an intracellular targeting signal).</text>
        <dbReference type="EC" id="3.4.19.12"/>
    </reaction>
</comment>
<dbReference type="Proteomes" id="UP000005222">
    <property type="component" value="Chromosome N"/>
</dbReference>
<evidence type="ECO:0000256" key="6">
    <source>
        <dbReference type="ARBA" id="ARBA00022807"/>
    </source>
</evidence>
<evidence type="ECO:0000313" key="11">
    <source>
        <dbReference type="Proteomes" id="UP000005222"/>
    </source>
</evidence>
<feature type="domain" description="USP" evidence="9">
    <location>
        <begin position="488"/>
        <end position="885"/>
    </location>
</feature>
<name>G8Y113_PICSO</name>
<dbReference type="Pfam" id="PF00443">
    <property type="entry name" value="UCH"/>
    <property type="match status" value="1"/>
</dbReference>
<evidence type="ECO:0000256" key="7">
    <source>
        <dbReference type="RuleBase" id="RU366025"/>
    </source>
</evidence>
<dbReference type="GO" id="GO:0006508">
    <property type="term" value="P:proteolysis"/>
    <property type="evidence" value="ECO:0007669"/>
    <property type="project" value="UniProtKB-KW"/>
</dbReference>
<dbReference type="STRING" id="559304.G8Y113"/>
<dbReference type="InterPro" id="IPR028889">
    <property type="entry name" value="USP"/>
</dbReference>
<sequence length="885" mass="101491">MVKFKSLHELESLSESYSNDLIRYSPKISKLFGHQVSLMEILAHECKKLNRLGYCDYELAYLSFDIVERLCLQYSKVASKEISVYANDIKQVIGRKKTEIDKIKETIKSNSTIMSNEEDGANVPTDPLIQRFNQLASVSNDHIPRYSDTSSAIKIEDYKYSELIGVESVDKLLFGGQIDKSRILLIDYRSRKEFEDGHISCNDIVNIPPDLVEALIQQNDNVLDSGLEEKLKILLPAEQYKRFINRQTYEMIILLDSNYGPMGRNPDRFQALRNSLINGTNDGITIRSPFSWLIDLLMYKNKYLSSKLSIYPCILAGGFSNWVRVLGSSRINRSLHYNLQKPEKSLGKGTSLNLPKQNNTNVIGFNNKTNSAYLKNFGEYLLTAKLTSPQQKNDYITDEPLVSTTRSSLMKHHQKEESKSLSHTSTPVSTNTVNQQQRDPQSRRPSLKWINSDRRNSNSYISPKKVNSPITTKTEYSNPVRFLEQYTTGLTNLGNSCYMNCIIQCLGATPQLTKFFFPEIGNSDISSTSSFMSYRQHINVNNSLGSKGILTTNFVTLLMNMFSNEGGYFTPTEFKRIAGSLSPGKQFSTTDQQDCIEFLTFLLDTLHEDLNQMHIVDPNEKRAILELTPEQERIREILPVRLASTIEWERYLKLNFSIIVDYFQGQYLSQLKCLECGTTSTTYNAFSILSVPIPEKLGSFRNISLYDCIEEFVTLELLDDDNKWFCSKCKRSTKSTKKISITRLPQVLIIHFKRFKVSPNGQFKKLDTFIDYPVKKELDLTPYWPDVGTYISDANSQRLSKEEELQVLTTLPNRNQVPPFKYKLFAVANHFGNLTSGHYTAYVYKDKSSSKTKNWCYFDDTKVTFDCKESSVLNKNAYCLFYQRS</sequence>
<accession>G8Y113</accession>
<evidence type="ECO:0000259" key="9">
    <source>
        <dbReference type="PROSITE" id="PS50235"/>
    </source>
</evidence>
<keyword evidence="3 7" id="KW-0645">Protease</keyword>
<dbReference type="Gene3D" id="3.40.250.10">
    <property type="entry name" value="Rhodanese-like domain"/>
    <property type="match status" value="1"/>
</dbReference>
<dbReference type="GO" id="GO:0016579">
    <property type="term" value="P:protein deubiquitination"/>
    <property type="evidence" value="ECO:0007669"/>
    <property type="project" value="InterPro"/>
</dbReference>
<evidence type="ECO:0000256" key="2">
    <source>
        <dbReference type="ARBA" id="ARBA00009085"/>
    </source>
</evidence>